<proteinExistence type="predicted"/>
<protein>
    <submittedName>
        <fullName evidence="1">Uncharacterized protein</fullName>
    </submittedName>
</protein>
<gene>
    <name evidence="1" type="primary">WBGene00280117</name>
</gene>
<dbReference type="EnsemblMetazoa" id="PPA41748.1">
    <property type="protein sequence ID" value="PPA41748.1"/>
    <property type="gene ID" value="WBGene00280117"/>
</dbReference>
<organism evidence="1 2">
    <name type="scientific">Pristionchus pacificus</name>
    <name type="common">Parasitic nematode worm</name>
    <dbReference type="NCBI Taxonomy" id="54126"/>
    <lineage>
        <taxon>Eukaryota</taxon>
        <taxon>Metazoa</taxon>
        <taxon>Ecdysozoa</taxon>
        <taxon>Nematoda</taxon>
        <taxon>Chromadorea</taxon>
        <taxon>Rhabditida</taxon>
        <taxon>Rhabditina</taxon>
        <taxon>Diplogasteromorpha</taxon>
        <taxon>Diplogasteroidea</taxon>
        <taxon>Neodiplogasteridae</taxon>
        <taxon>Pristionchus</taxon>
    </lineage>
</organism>
<dbReference type="AlphaFoldDB" id="A0A2A6CNN1"/>
<keyword evidence="2" id="KW-1185">Reference proteome</keyword>
<reference evidence="1" key="2">
    <citation type="submission" date="2022-06" db="UniProtKB">
        <authorList>
            <consortium name="EnsemblMetazoa"/>
        </authorList>
    </citation>
    <scope>IDENTIFICATION</scope>
    <source>
        <strain evidence="1">PS312</strain>
    </source>
</reference>
<reference evidence="2" key="1">
    <citation type="journal article" date="2008" name="Nat. Genet.">
        <title>The Pristionchus pacificus genome provides a unique perspective on nematode lifestyle and parasitism.</title>
        <authorList>
            <person name="Dieterich C."/>
            <person name="Clifton S.W."/>
            <person name="Schuster L.N."/>
            <person name="Chinwalla A."/>
            <person name="Delehaunty K."/>
            <person name="Dinkelacker I."/>
            <person name="Fulton L."/>
            <person name="Fulton R."/>
            <person name="Godfrey J."/>
            <person name="Minx P."/>
            <person name="Mitreva M."/>
            <person name="Roeseler W."/>
            <person name="Tian H."/>
            <person name="Witte H."/>
            <person name="Yang S.P."/>
            <person name="Wilson R.K."/>
            <person name="Sommer R.J."/>
        </authorList>
    </citation>
    <scope>NUCLEOTIDE SEQUENCE [LARGE SCALE GENOMIC DNA]</scope>
    <source>
        <strain evidence="2">PS312</strain>
    </source>
</reference>
<evidence type="ECO:0000313" key="2">
    <source>
        <dbReference type="Proteomes" id="UP000005239"/>
    </source>
</evidence>
<name>A0A2A6CNN1_PRIPA</name>
<dbReference type="Proteomes" id="UP000005239">
    <property type="component" value="Unassembled WGS sequence"/>
</dbReference>
<sequence>MMIVVVVTVVFFVGRTFYLLSQQSSSMSEKNTQSTIVNHDNVAGSSIRSDDDSTFWPACAYGNFNNIIFCFRCFLHTTILILITPSYREALMWWQKTQTKSP</sequence>
<evidence type="ECO:0000313" key="1">
    <source>
        <dbReference type="EnsemblMetazoa" id="PPA41748.1"/>
    </source>
</evidence>
<accession>A0A8R1UY68</accession>
<accession>A0A2A6CNN1</accession>